<accession>A0A9X4C6D4</accession>
<comment type="caution">
    <text evidence="1">The sequence shown here is derived from an EMBL/GenBank/DDBJ whole genome shotgun (WGS) entry which is preliminary data.</text>
</comment>
<protein>
    <submittedName>
        <fullName evidence="1">Uncharacterized protein</fullName>
    </submittedName>
</protein>
<evidence type="ECO:0000313" key="1">
    <source>
        <dbReference type="EMBL" id="MDD1011096.1"/>
    </source>
</evidence>
<dbReference type="AlphaFoldDB" id="A0A9X4C6D4"/>
<dbReference type="Proteomes" id="UP001148185">
    <property type="component" value="Unassembled WGS sequence"/>
</dbReference>
<gene>
    <name evidence="1" type="ORF">M5G27_26855</name>
</gene>
<name>A0A9X4C6D4_9PSED</name>
<reference evidence="1 2" key="1">
    <citation type="submission" date="2022-05" db="EMBL/GenBank/DDBJ databases">
        <title>Novel Pseudomonas spp. Isolated from a Rainbow Trout Aquaculture Facility.</title>
        <authorList>
            <person name="Testerman T."/>
            <person name="Graf J."/>
        </authorList>
    </citation>
    <scope>NUCLEOTIDE SEQUENCE [LARGE SCALE GENOMIC DNA]</scope>
    <source>
        <strain evidence="1 2">ID1042</strain>
    </source>
</reference>
<proteinExistence type="predicted"/>
<keyword evidence="2" id="KW-1185">Reference proteome</keyword>
<evidence type="ECO:0000313" key="2">
    <source>
        <dbReference type="Proteomes" id="UP001148185"/>
    </source>
</evidence>
<dbReference type="RefSeq" id="WP_273878215.1">
    <property type="nucleotide sequence ID" value="NZ_JAMDHA010000036.1"/>
</dbReference>
<sequence>MAVHVFHKASIGGLQFEAFILDSEPRISCRDPYRNQCRSLALGVSYLRFFSPDFPSTGEEGWWFAKYGQDALIDLTKLSQVQVLELAHEFGLPFWVAPFGSDDFYCMAAFYHGKAWDGLKSWVHAHPRIAQKLSLGTAYYLPCWYYIAVGLRPIFEVKPNSERDEYLAQLGRHGSTFYIPQHLEPVPVQTPNGSQD</sequence>
<dbReference type="EMBL" id="JAMDHA010000036">
    <property type="protein sequence ID" value="MDD1011096.1"/>
    <property type="molecule type" value="Genomic_DNA"/>
</dbReference>
<organism evidence="1 2">
    <name type="scientific">Pseudomonas shahriarae</name>
    <dbReference type="NCBI Taxonomy" id="2745512"/>
    <lineage>
        <taxon>Bacteria</taxon>
        <taxon>Pseudomonadati</taxon>
        <taxon>Pseudomonadota</taxon>
        <taxon>Gammaproteobacteria</taxon>
        <taxon>Pseudomonadales</taxon>
        <taxon>Pseudomonadaceae</taxon>
        <taxon>Pseudomonas</taxon>
    </lineage>
</organism>